<gene>
    <name evidence="1" type="ORF">IXB28_11420</name>
</gene>
<dbReference type="EMBL" id="JADOER010000010">
    <property type="protein sequence ID" value="MBT9312819.1"/>
    <property type="molecule type" value="Genomic_DNA"/>
</dbReference>
<evidence type="ECO:0000313" key="1">
    <source>
        <dbReference type="EMBL" id="MBT9312819.1"/>
    </source>
</evidence>
<accession>A0ABS5Y4P8</accession>
<reference evidence="1 2" key="1">
    <citation type="journal article" date="2021" name="Mar. Drugs">
        <title>Genome Reduction and Secondary Metabolism of the Marine Sponge-Associated Cyanobacterium Leptothoe.</title>
        <authorList>
            <person name="Konstantinou D."/>
            <person name="Popin R.V."/>
            <person name="Fewer D.P."/>
            <person name="Sivonen K."/>
            <person name="Gkelis S."/>
        </authorList>
    </citation>
    <scope>NUCLEOTIDE SEQUENCE [LARGE SCALE GENOMIC DNA]</scope>
    <source>
        <strain evidence="1 2">TAU-MAC 1615</strain>
    </source>
</reference>
<proteinExistence type="predicted"/>
<dbReference type="PROSITE" id="PS51257">
    <property type="entry name" value="PROKAR_LIPOPROTEIN"/>
    <property type="match status" value="1"/>
</dbReference>
<name>A0ABS5Y4P8_9CYAN</name>
<comment type="caution">
    <text evidence="1">The sequence shown here is derived from an EMBL/GenBank/DDBJ whole genome shotgun (WGS) entry which is preliminary data.</text>
</comment>
<keyword evidence="2" id="KW-1185">Reference proteome</keyword>
<dbReference type="Proteomes" id="UP001196661">
    <property type="component" value="Unassembled WGS sequence"/>
</dbReference>
<evidence type="ECO:0000313" key="2">
    <source>
        <dbReference type="Proteomes" id="UP001196661"/>
    </source>
</evidence>
<protein>
    <submittedName>
        <fullName evidence="1">YHS domain-containing protein</fullName>
    </submittedName>
</protein>
<dbReference type="RefSeq" id="WP_215618723.1">
    <property type="nucleotide sequence ID" value="NZ_JADOER010000010.1"/>
</dbReference>
<dbReference type="NCBIfam" id="NF041384">
    <property type="entry name" value="YHS_seleno_dom"/>
    <property type="match status" value="1"/>
</dbReference>
<sequence length="186" mass="20821">MFIKESNTVSLLIGFAATIALSSCAPSPQQSSELTNVDSTVVQSEAESLATNYSVNIDEKGRALRGYDPITYFLDEDPVKGSQDFSFRWNDAEYYFATAENRDKFISDPEKYAPANGGYCTFGVVLAKKFDGDPEVWSVHNNRLHVFLNPEVQEKFLQDEVGNFSKVAKNWPMIQHKSPEELEASS</sequence>
<organism evidence="1 2">
    <name type="scientific">Leptothoe kymatousa TAU-MAC 1615</name>
    <dbReference type="NCBI Taxonomy" id="2364775"/>
    <lineage>
        <taxon>Bacteria</taxon>
        <taxon>Bacillati</taxon>
        <taxon>Cyanobacteriota</taxon>
        <taxon>Cyanophyceae</taxon>
        <taxon>Nodosilineales</taxon>
        <taxon>Cymatolegaceae</taxon>
        <taxon>Leptothoe</taxon>
        <taxon>Leptothoe kymatousa</taxon>
    </lineage>
</organism>